<gene>
    <name evidence="2" type="ORF">DES32_0804</name>
</gene>
<evidence type="ECO:0000259" key="1">
    <source>
        <dbReference type="PROSITE" id="PS50851"/>
    </source>
</evidence>
<dbReference type="SUPFAM" id="SSF50341">
    <property type="entry name" value="CheW-like"/>
    <property type="match status" value="3"/>
</dbReference>
<dbReference type="InterPro" id="IPR036061">
    <property type="entry name" value="CheW-like_dom_sf"/>
</dbReference>
<dbReference type="InterPro" id="IPR039315">
    <property type="entry name" value="CheW"/>
</dbReference>
<keyword evidence="3" id="KW-1185">Reference proteome</keyword>
<sequence>MPEPGPQAARSDVLFMRGDRIYAVAAERVAKVVAMPPVIFPPLLPDGIDGVAAIAGKVVPILALPERGEGRELILVTCGGEDYGLRADRVLRLADATAEVSAAEYVDVDALVASLRAAAAAGAASVAQRDEGPLSELIEDSADAAPAAPLQSAAIIVETADASYLLPLDCVIELCGSLAIVPLPDSRPFLTGAGFHRDELLPIVSLAALLGGTAANEPAGAFVIVTAAGRRCIFAVKRVAGIARDANPEQIVDLAALLANILPEEAPAEATKPPVATEVQAARRYLLIEHAAQACAFPLEYVAHIHARSPLVGVPGMAATLLAGIAATGDQILPVLDLGKAFGLTRAEIGGSLVELKLPQAGTFAVAADRILGIVALMPDALMRPPEGSAISALARIDARTVWVLEPPMMAEHAGWGRHAA</sequence>
<protein>
    <submittedName>
        <fullName evidence="2">Chemotaxis signal transduction protein</fullName>
    </submittedName>
</protein>
<evidence type="ECO:0000313" key="2">
    <source>
        <dbReference type="EMBL" id="REF89579.1"/>
    </source>
</evidence>
<dbReference type="EMBL" id="QUMO01000001">
    <property type="protein sequence ID" value="REF89579.1"/>
    <property type="molecule type" value="Genomic_DNA"/>
</dbReference>
<dbReference type="GO" id="GO:0006935">
    <property type="term" value="P:chemotaxis"/>
    <property type="evidence" value="ECO:0007669"/>
    <property type="project" value="InterPro"/>
</dbReference>
<dbReference type="Pfam" id="PF01584">
    <property type="entry name" value="CheW"/>
    <property type="match status" value="3"/>
</dbReference>
<dbReference type="GO" id="GO:0007165">
    <property type="term" value="P:signal transduction"/>
    <property type="evidence" value="ECO:0007669"/>
    <property type="project" value="InterPro"/>
</dbReference>
<dbReference type="Gene3D" id="2.30.30.40">
    <property type="entry name" value="SH3 Domains"/>
    <property type="match status" value="1"/>
</dbReference>
<name>A0A3D9Z7Q2_9HYPH</name>
<reference evidence="2 3" key="1">
    <citation type="submission" date="2018-08" db="EMBL/GenBank/DDBJ databases">
        <title>Genomic Encyclopedia of Type Strains, Phase IV (KMG-IV): sequencing the most valuable type-strain genomes for metagenomic binning, comparative biology and taxonomic classification.</title>
        <authorList>
            <person name="Goeker M."/>
        </authorList>
    </citation>
    <scope>NUCLEOTIDE SEQUENCE [LARGE SCALE GENOMIC DNA]</scope>
    <source>
        <strain evidence="2 3">BW863</strain>
    </source>
</reference>
<organism evidence="2 3">
    <name type="scientific">Methylovirgula ligni</name>
    <dbReference type="NCBI Taxonomy" id="569860"/>
    <lineage>
        <taxon>Bacteria</taxon>
        <taxon>Pseudomonadati</taxon>
        <taxon>Pseudomonadota</taxon>
        <taxon>Alphaproteobacteria</taxon>
        <taxon>Hyphomicrobiales</taxon>
        <taxon>Beijerinckiaceae</taxon>
        <taxon>Methylovirgula</taxon>
    </lineage>
</organism>
<dbReference type="PROSITE" id="PS50851">
    <property type="entry name" value="CHEW"/>
    <property type="match status" value="1"/>
</dbReference>
<dbReference type="Proteomes" id="UP000256900">
    <property type="component" value="Unassembled WGS sequence"/>
</dbReference>
<dbReference type="PANTHER" id="PTHR22617">
    <property type="entry name" value="CHEMOTAXIS SENSOR HISTIDINE KINASE-RELATED"/>
    <property type="match status" value="1"/>
</dbReference>
<dbReference type="SMART" id="SM00260">
    <property type="entry name" value="CheW"/>
    <property type="match status" value="1"/>
</dbReference>
<dbReference type="PANTHER" id="PTHR22617:SF23">
    <property type="entry name" value="CHEMOTAXIS PROTEIN CHEW"/>
    <property type="match status" value="1"/>
</dbReference>
<comment type="caution">
    <text evidence="2">The sequence shown here is derived from an EMBL/GenBank/DDBJ whole genome shotgun (WGS) entry which is preliminary data.</text>
</comment>
<dbReference type="RefSeq" id="WP_129396404.1">
    <property type="nucleotide sequence ID" value="NZ_CP025086.1"/>
</dbReference>
<dbReference type="Gene3D" id="2.40.50.180">
    <property type="entry name" value="CheA-289, Domain 4"/>
    <property type="match status" value="2"/>
</dbReference>
<dbReference type="AlphaFoldDB" id="A0A3D9Z7Q2"/>
<dbReference type="InterPro" id="IPR002545">
    <property type="entry name" value="CheW-lke_dom"/>
</dbReference>
<evidence type="ECO:0000313" key="3">
    <source>
        <dbReference type="Proteomes" id="UP000256900"/>
    </source>
</evidence>
<proteinExistence type="predicted"/>
<accession>A0A3D9Z7Q2</accession>
<feature type="domain" description="CheW-like" evidence="1">
    <location>
        <begin position="282"/>
        <end position="416"/>
    </location>
</feature>
<dbReference type="GO" id="GO:0005829">
    <property type="term" value="C:cytosol"/>
    <property type="evidence" value="ECO:0007669"/>
    <property type="project" value="TreeGrafter"/>
</dbReference>